<reference evidence="2" key="1">
    <citation type="submission" date="2022-07" db="EMBL/GenBank/DDBJ databases">
        <title>Phylogenomic reconstructions and comparative analyses of Kickxellomycotina fungi.</title>
        <authorList>
            <person name="Reynolds N.K."/>
            <person name="Stajich J.E."/>
            <person name="Barry K."/>
            <person name="Grigoriev I.V."/>
            <person name="Crous P."/>
            <person name="Smith M.E."/>
        </authorList>
    </citation>
    <scope>NUCLEOTIDE SEQUENCE</scope>
    <source>
        <strain evidence="2">NBRC 105414</strain>
    </source>
</reference>
<proteinExistence type="predicted"/>
<dbReference type="Proteomes" id="UP001140217">
    <property type="component" value="Unassembled WGS sequence"/>
</dbReference>
<organism evidence="2 3">
    <name type="scientific">Coemansia javaensis</name>
    <dbReference type="NCBI Taxonomy" id="2761396"/>
    <lineage>
        <taxon>Eukaryota</taxon>
        <taxon>Fungi</taxon>
        <taxon>Fungi incertae sedis</taxon>
        <taxon>Zoopagomycota</taxon>
        <taxon>Kickxellomycotina</taxon>
        <taxon>Kickxellomycetes</taxon>
        <taxon>Kickxellales</taxon>
        <taxon>Kickxellaceae</taxon>
        <taxon>Coemansia</taxon>
    </lineage>
</organism>
<dbReference type="OrthoDB" id="5566184at2759"/>
<evidence type="ECO:0000313" key="2">
    <source>
        <dbReference type="EMBL" id="KAJ2776020.1"/>
    </source>
</evidence>
<feature type="region of interest" description="Disordered" evidence="1">
    <location>
        <begin position="153"/>
        <end position="178"/>
    </location>
</feature>
<accession>A0A9W8H501</accession>
<dbReference type="AlphaFoldDB" id="A0A9W8H501"/>
<comment type="caution">
    <text evidence="2">The sequence shown here is derived from an EMBL/GenBank/DDBJ whole genome shotgun (WGS) entry which is preliminary data.</text>
</comment>
<name>A0A9W8H501_9FUNG</name>
<feature type="region of interest" description="Disordered" evidence="1">
    <location>
        <begin position="48"/>
        <end position="75"/>
    </location>
</feature>
<protein>
    <submittedName>
        <fullName evidence="2">Uncharacterized protein</fullName>
    </submittedName>
</protein>
<evidence type="ECO:0000313" key="3">
    <source>
        <dbReference type="Proteomes" id="UP001140217"/>
    </source>
</evidence>
<gene>
    <name evidence="2" type="ORF">H4R18_005906</name>
</gene>
<dbReference type="EMBL" id="JANBUL010000408">
    <property type="protein sequence ID" value="KAJ2776020.1"/>
    <property type="molecule type" value="Genomic_DNA"/>
</dbReference>
<sequence length="485" mass="53131">MSGNRRSRNPAREPSLESIVQARAELETLWQRVVTNARLAGDASLGMADMHDDPLSPDLQRAAAGERPPGDVPTRHVDGWTFVGRQLPPEPLRADGSAADPSRRYALSMESIRTANALRARRIRRDLLLRGSPSPDAQPAAQRADSFQAPIAQGPVTLFGGSGTDDGSGPDDHDGADTAIPDADTDGFDDWFVRTFSTNMLNQIAVQRSPVAAWRRHTALAAPPPTRSKRGAPDTSVVVRQPWNRTRAWRPYVYQPLPTGAAALADRSRQLMAHTDADAGQSQQYALHAGVGPVALDCTNADDMGRGSLNNMFFPNSSLFITSRPRNVHLELSLVPSTDVDPAAPSPGSSAPGRRARHCVVERIFVMSSMAKPPCTELMVFASSRRCNFSELRKYDDYTFAQYEQLSASIAASPAPPPDPLPIAYFWLPFEDEYEQLQVLPQGVSCRYLYVKLLRGDGIRPTMSLRLIRVFGWDGPRSFSETALC</sequence>
<evidence type="ECO:0000256" key="1">
    <source>
        <dbReference type="SAM" id="MobiDB-lite"/>
    </source>
</evidence>
<keyword evidence="3" id="KW-1185">Reference proteome</keyword>